<dbReference type="RefSeq" id="WP_395417557.1">
    <property type="nucleotide sequence ID" value="NZ_JBIPKE010000017.1"/>
</dbReference>
<evidence type="ECO:0000256" key="1">
    <source>
        <dbReference type="SAM" id="MobiDB-lite"/>
    </source>
</evidence>
<accession>A0ABW7N9A5</accession>
<dbReference type="EMBL" id="JBIPKE010000017">
    <property type="protein sequence ID" value="MFH6984146.1"/>
    <property type="molecule type" value="Genomic_DNA"/>
</dbReference>
<sequence>MSYPPTKVHELRPGTDPDGDDNQGSFEFFRWGRISEVWIGIGII</sequence>
<name>A0ABW7N9A5_9BACT</name>
<gene>
    <name evidence="2" type="ORF">ACHKAR_11895</name>
</gene>
<evidence type="ECO:0000313" key="2">
    <source>
        <dbReference type="EMBL" id="MFH6984146.1"/>
    </source>
</evidence>
<reference evidence="2 3" key="1">
    <citation type="journal article" date="2013" name="Int. J. Syst. Evol. Microbiol.">
        <title>Marinoscillum luteum sp. nov., isolated from marine sediment.</title>
        <authorList>
            <person name="Cha I.T."/>
            <person name="Park S.J."/>
            <person name="Kim S.J."/>
            <person name="Kim J.G."/>
            <person name="Jung M.Y."/>
            <person name="Shin K.S."/>
            <person name="Kwon K.K."/>
            <person name="Yang S.H."/>
            <person name="Seo Y.S."/>
            <person name="Rhee S.K."/>
        </authorList>
    </citation>
    <scope>NUCLEOTIDE SEQUENCE [LARGE SCALE GENOMIC DNA]</scope>
    <source>
        <strain evidence="2 3">KCTC 23939</strain>
    </source>
</reference>
<feature type="region of interest" description="Disordered" evidence="1">
    <location>
        <begin position="1"/>
        <end position="25"/>
    </location>
</feature>
<comment type="caution">
    <text evidence="2">The sequence shown here is derived from an EMBL/GenBank/DDBJ whole genome shotgun (WGS) entry which is preliminary data.</text>
</comment>
<keyword evidence="3" id="KW-1185">Reference proteome</keyword>
<organism evidence="2 3">
    <name type="scientific">Marinoscillum luteum</name>
    <dbReference type="NCBI Taxonomy" id="861051"/>
    <lineage>
        <taxon>Bacteria</taxon>
        <taxon>Pseudomonadati</taxon>
        <taxon>Bacteroidota</taxon>
        <taxon>Cytophagia</taxon>
        <taxon>Cytophagales</taxon>
        <taxon>Reichenbachiellaceae</taxon>
        <taxon>Marinoscillum</taxon>
    </lineage>
</organism>
<protein>
    <submittedName>
        <fullName evidence="2">Uncharacterized protein</fullName>
    </submittedName>
</protein>
<dbReference type="Proteomes" id="UP001610063">
    <property type="component" value="Unassembled WGS sequence"/>
</dbReference>
<proteinExistence type="predicted"/>
<evidence type="ECO:0000313" key="3">
    <source>
        <dbReference type="Proteomes" id="UP001610063"/>
    </source>
</evidence>